<evidence type="ECO:0000256" key="2">
    <source>
        <dbReference type="SAM" id="MobiDB-lite"/>
    </source>
</evidence>
<feature type="region of interest" description="Disordered" evidence="2">
    <location>
        <begin position="22"/>
        <end position="41"/>
    </location>
</feature>
<dbReference type="Pfam" id="PF00089">
    <property type="entry name" value="Trypsin"/>
    <property type="match status" value="1"/>
</dbReference>
<protein>
    <recommendedName>
        <fullName evidence="4">Peptidase S1 domain-containing protein</fullName>
    </recommendedName>
</protein>
<dbReference type="InterPro" id="IPR051333">
    <property type="entry name" value="CLIP_Serine_Protease"/>
</dbReference>
<dbReference type="SUPFAM" id="SSF50494">
    <property type="entry name" value="Trypsin-like serine proteases"/>
    <property type="match status" value="1"/>
</dbReference>
<feature type="signal peptide" evidence="3">
    <location>
        <begin position="1"/>
        <end position="16"/>
    </location>
</feature>
<dbReference type="PROSITE" id="PS50240">
    <property type="entry name" value="TRYPSIN_DOM"/>
    <property type="match status" value="1"/>
</dbReference>
<dbReference type="InterPro" id="IPR001314">
    <property type="entry name" value="Peptidase_S1A"/>
</dbReference>
<evidence type="ECO:0000256" key="1">
    <source>
        <dbReference type="ARBA" id="ARBA00023157"/>
    </source>
</evidence>
<organism evidence="5 6">
    <name type="scientific">Steinernema hermaphroditum</name>
    <dbReference type="NCBI Taxonomy" id="289476"/>
    <lineage>
        <taxon>Eukaryota</taxon>
        <taxon>Metazoa</taxon>
        <taxon>Ecdysozoa</taxon>
        <taxon>Nematoda</taxon>
        <taxon>Chromadorea</taxon>
        <taxon>Rhabditida</taxon>
        <taxon>Tylenchina</taxon>
        <taxon>Panagrolaimomorpha</taxon>
        <taxon>Strongyloidoidea</taxon>
        <taxon>Steinernematidae</taxon>
        <taxon>Steinernema</taxon>
    </lineage>
</organism>
<dbReference type="SMART" id="SM00020">
    <property type="entry name" value="Tryp_SPc"/>
    <property type="match status" value="1"/>
</dbReference>
<dbReference type="Gene3D" id="2.40.10.10">
    <property type="entry name" value="Trypsin-like serine proteases"/>
    <property type="match status" value="1"/>
</dbReference>
<keyword evidence="6" id="KW-1185">Reference proteome</keyword>
<evidence type="ECO:0000313" key="5">
    <source>
        <dbReference type="EMBL" id="KAK0420078.1"/>
    </source>
</evidence>
<comment type="caution">
    <text evidence="5">The sequence shown here is derived from an EMBL/GenBank/DDBJ whole genome shotgun (WGS) entry which is preliminary data.</text>
</comment>
<dbReference type="AlphaFoldDB" id="A0AA39M458"/>
<dbReference type="EMBL" id="JAUCMV010000002">
    <property type="protein sequence ID" value="KAK0420078.1"/>
    <property type="molecule type" value="Genomic_DNA"/>
</dbReference>
<keyword evidence="3" id="KW-0732">Signal</keyword>
<gene>
    <name evidence="5" type="ORF">QR680_014505</name>
</gene>
<reference evidence="5" key="1">
    <citation type="submission" date="2023-06" db="EMBL/GenBank/DDBJ databases">
        <title>Genomic analysis of the entomopathogenic nematode Steinernema hermaphroditum.</title>
        <authorList>
            <person name="Schwarz E.M."/>
            <person name="Heppert J.K."/>
            <person name="Baniya A."/>
            <person name="Schwartz H.T."/>
            <person name="Tan C.-H."/>
            <person name="Antoshechkin I."/>
            <person name="Sternberg P.W."/>
            <person name="Goodrich-Blair H."/>
            <person name="Dillman A.R."/>
        </authorList>
    </citation>
    <scope>NUCLEOTIDE SEQUENCE</scope>
    <source>
        <strain evidence="5">PS9179</strain>
        <tissue evidence="5">Whole animal</tissue>
    </source>
</reference>
<evidence type="ECO:0000259" key="4">
    <source>
        <dbReference type="PROSITE" id="PS50240"/>
    </source>
</evidence>
<sequence>MGILPLLFLLVASSVAVPLEEQDDLHHSGHTRRSRSTENPVEAEFISGGQAARPGDVPNHALFLFVNSKGQPESCGGSLISKKHVLTAAHCAVKAKQHVQVLVGSVNSQIVENGQRIKAKEIIDHPFYDEETLNNDIAIVELEKEVVITPKDRSVGIVQLDNGTSSLAYGASVVVSGFGRTPNLKTAQLFLTPIGECSKAYNKTFATNQECANGNKGGVENGDDGGPLFVVRAGGLIQIGIASYPPPKDQTKFVFTRIDRYANWIKDVIDGDDESK</sequence>
<evidence type="ECO:0000256" key="3">
    <source>
        <dbReference type="SAM" id="SignalP"/>
    </source>
</evidence>
<name>A0AA39M458_9BILA</name>
<proteinExistence type="predicted"/>
<dbReference type="Proteomes" id="UP001175271">
    <property type="component" value="Unassembled WGS sequence"/>
</dbReference>
<keyword evidence="1" id="KW-1015">Disulfide bond</keyword>
<dbReference type="GO" id="GO:0004252">
    <property type="term" value="F:serine-type endopeptidase activity"/>
    <property type="evidence" value="ECO:0007669"/>
    <property type="project" value="InterPro"/>
</dbReference>
<dbReference type="PRINTS" id="PR00722">
    <property type="entry name" value="CHYMOTRYPSIN"/>
</dbReference>
<dbReference type="FunFam" id="2.40.10.10:FF:000068">
    <property type="entry name" value="transmembrane protease serine 2"/>
    <property type="match status" value="1"/>
</dbReference>
<dbReference type="GO" id="GO:0006508">
    <property type="term" value="P:proteolysis"/>
    <property type="evidence" value="ECO:0007669"/>
    <property type="project" value="InterPro"/>
</dbReference>
<dbReference type="InterPro" id="IPR009003">
    <property type="entry name" value="Peptidase_S1_PA"/>
</dbReference>
<dbReference type="InterPro" id="IPR018114">
    <property type="entry name" value="TRYPSIN_HIS"/>
</dbReference>
<evidence type="ECO:0000313" key="6">
    <source>
        <dbReference type="Proteomes" id="UP001175271"/>
    </source>
</evidence>
<feature type="domain" description="Peptidase S1" evidence="4">
    <location>
        <begin position="46"/>
        <end position="270"/>
    </location>
</feature>
<feature type="chain" id="PRO_5041259277" description="Peptidase S1 domain-containing protein" evidence="3">
    <location>
        <begin position="17"/>
        <end position="276"/>
    </location>
</feature>
<dbReference type="PANTHER" id="PTHR24260">
    <property type="match status" value="1"/>
</dbReference>
<dbReference type="PANTHER" id="PTHR24260:SF136">
    <property type="entry name" value="GH08193P-RELATED"/>
    <property type="match status" value="1"/>
</dbReference>
<dbReference type="PROSITE" id="PS00134">
    <property type="entry name" value="TRYPSIN_HIS"/>
    <property type="match status" value="1"/>
</dbReference>
<dbReference type="InterPro" id="IPR001254">
    <property type="entry name" value="Trypsin_dom"/>
</dbReference>
<dbReference type="CDD" id="cd00190">
    <property type="entry name" value="Tryp_SPc"/>
    <property type="match status" value="1"/>
</dbReference>
<accession>A0AA39M458</accession>
<dbReference type="InterPro" id="IPR043504">
    <property type="entry name" value="Peptidase_S1_PA_chymotrypsin"/>
</dbReference>